<name>A0A397III1_9GLOM</name>
<accession>A0A397III1</accession>
<evidence type="ECO:0000256" key="2">
    <source>
        <dbReference type="ARBA" id="ARBA00022737"/>
    </source>
</evidence>
<dbReference type="SUPFAM" id="SSF117281">
    <property type="entry name" value="Kelch motif"/>
    <property type="match status" value="3"/>
</dbReference>
<proteinExistence type="predicted"/>
<sequence length="663" mass="73747">MFKNQIFSILFFILQSLTLPIYSYEPLGTYAHSTALVDNKLYVIGGIDLSAVSVTFKNVFYLNLSSNFEVDSPSWVDLSSDSSVPFYGAWATAAVGGRNNQTIYLFGGIQFNDSQTDAYKGFTWQFDTISKIWSQPGFLGTEPIRRREMDAVSGADGKIYIFSGIYDTVLGASSSVILEDMIIVETLDREYTYGTTTGMPLGRVDYTATILSNGIIVYIGGWDVGMVSLSNISTYNTISNTWENITASSDSSFEARYGHSAVLTTDGRIIVYGGLNFNGYTPSPILIVLDTNTFKWSSPSTSGSPEAEPVIYHSADIYDKYMIIAFGNLTSTTTDPTGPRRVDYTATILSNGIIVYIGGWDVGMVSLSNISTYNTISNTWENITASSDSSFEARYGHSAVLTTDGRIIVYGGLNFNGYTPSPILIVLDTNTFKWSSPSTSGSPEAEPVIYHSADIYDKYMIIAFGNLTSTTTDPTGPSSQIYILDSNGYFVKFVRYIEGNENKEVIIPAYIKRPVEQSNSKMHILHHIVGVTFYLPICLSTFIEGMGNLGVYGGGKDKNNFTFPPLTNFLTWNILLGVSLFYMLFITNLQLSKFLHPFDLNLLPHLPLVILNKGEILTSHLDSFWFEILDLWGEERFCEKWPNRLKIFPAIYSILPIKYYLLH</sequence>
<protein>
    <recommendedName>
        <fullName evidence="7">Galactose oxidase</fullName>
    </recommendedName>
</protein>
<comment type="caution">
    <text evidence="5">The sequence shown here is derived from an EMBL/GenBank/DDBJ whole genome shotgun (WGS) entry which is preliminary data.</text>
</comment>
<dbReference type="Proteomes" id="UP000266861">
    <property type="component" value="Unassembled WGS sequence"/>
</dbReference>
<feature type="chain" id="PRO_5017203704" description="Galactose oxidase" evidence="4">
    <location>
        <begin position="24"/>
        <end position="663"/>
    </location>
</feature>
<dbReference type="OrthoDB" id="432528at2759"/>
<evidence type="ECO:0000256" key="1">
    <source>
        <dbReference type="ARBA" id="ARBA00022441"/>
    </source>
</evidence>
<dbReference type="InterPro" id="IPR015915">
    <property type="entry name" value="Kelch-typ_b-propeller"/>
</dbReference>
<reference evidence="5 6" key="1">
    <citation type="submission" date="2018-08" db="EMBL/GenBank/DDBJ databases">
        <title>Genome and evolution of the arbuscular mycorrhizal fungus Diversispora epigaea (formerly Glomus versiforme) and its bacterial endosymbionts.</title>
        <authorList>
            <person name="Sun X."/>
            <person name="Fei Z."/>
            <person name="Harrison M."/>
        </authorList>
    </citation>
    <scope>NUCLEOTIDE SEQUENCE [LARGE SCALE GENOMIC DNA]</scope>
    <source>
        <strain evidence="5 6">IT104</strain>
    </source>
</reference>
<evidence type="ECO:0000256" key="3">
    <source>
        <dbReference type="SAM" id="Phobius"/>
    </source>
</evidence>
<keyword evidence="4" id="KW-0732">Signal</keyword>
<evidence type="ECO:0000313" key="6">
    <source>
        <dbReference type="Proteomes" id="UP000266861"/>
    </source>
</evidence>
<dbReference type="AlphaFoldDB" id="A0A397III1"/>
<gene>
    <name evidence="5" type="ORF">Glove_227g155</name>
</gene>
<keyword evidence="3" id="KW-1133">Transmembrane helix</keyword>
<feature type="transmembrane region" description="Helical" evidence="3">
    <location>
        <begin position="524"/>
        <end position="543"/>
    </location>
</feature>
<evidence type="ECO:0008006" key="7">
    <source>
        <dbReference type="Google" id="ProtNLM"/>
    </source>
</evidence>
<feature type="transmembrane region" description="Helical" evidence="3">
    <location>
        <begin position="563"/>
        <end position="585"/>
    </location>
</feature>
<evidence type="ECO:0000256" key="4">
    <source>
        <dbReference type="SAM" id="SignalP"/>
    </source>
</evidence>
<organism evidence="5 6">
    <name type="scientific">Diversispora epigaea</name>
    <dbReference type="NCBI Taxonomy" id="1348612"/>
    <lineage>
        <taxon>Eukaryota</taxon>
        <taxon>Fungi</taxon>
        <taxon>Fungi incertae sedis</taxon>
        <taxon>Mucoromycota</taxon>
        <taxon>Glomeromycotina</taxon>
        <taxon>Glomeromycetes</taxon>
        <taxon>Diversisporales</taxon>
        <taxon>Diversisporaceae</taxon>
        <taxon>Diversispora</taxon>
    </lineage>
</organism>
<dbReference type="EMBL" id="PQFF01000210">
    <property type="protein sequence ID" value="RHZ74058.1"/>
    <property type="molecule type" value="Genomic_DNA"/>
</dbReference>
<keyword evidence="6" id="KW-1185">Reference proteome</keyword>
<dbReference type="Gene3D" id="2.120.10.80">
    <property type="entry name" value="Kelch-type beta propeller"/>
    <property type="match status" value="3"/>
</dbReference>
<dbReference type="STRING" id="1348612.A0A397III1"/>
<keyword evidence="1" id="KW-0880">Kelch repeat</keyword>
<dbReference type="PANTHER" id="PTHR46093:SF18">
    <property type="entry name" value="FIBRONECTIN TYPE-III DOMAIN-CONTAINING PROTEIN"/>
    <property type="match status" value="1"/>
</dbReference>
<keyword evidence="3" id="KW-0472">Membrane</keyword>
<evidence type="ECO:0000313" key="5">
    <source>
        <dbReference type="EMBL" id="RHZ74058.1"/>
    </source>
</evidence>
<dbReference type="Pfam" id="PF24681">
    <property type="entry name" value="Kelch_KLHDC2_KLHL20_DRC7"/>
    <property type="match status" value="2"/>
</dbReference>
<keyword evidence="2" id="KW-0677">Repeat</keyword>
<dbReference type="PANTHER" id="PTHR46093">
    <property type="entry name" value="ACYL-COA-BINDING DOMAIN-CONTAINING PROTEIN 5"/>
    <property type="match status" value="1"/>
</dbReference>
<keyword evidence="3" id="KW-0812">Transmembrane</keyword>
<feature type="signal peptide" evidence="4">
    <location>
        <begin position="1"/>
        <end position="23"/>
    </location>
</feature>